<protein>
    <submittedName>
        <fullName evidence="2">ABC-type transport system involved in multi-copper enzyme maturation, permease component</fullName>
    </submittedName>
</protein>
<dbReference type="PANTHER" id="PTHR37305">
    <property type="entry name" value="INTEGRAL MEMBRANE PROTEIN-RELATED"/>
    <property type="match status" value="1"/>
</dbReference>
<dbReference type="STRING" id="630515.SAMN04489812_3319"/>
<gene>
    <name evidence="2" type="ORF">SAMN04489812_3319</name>
</gene>
<feature type="transmembrane region" description="Helical" evidence="1">
    <location>
        <begin position="79"/>
        <end position="98"/>
    </location>
</feature>
<feature type="transmembrane region" description="Helical" evidence="1">
    <location>
        <begin position="34"/>
        <end position="59"/>
    </location>
</feature>
<organism evidence="2 3">
    <name type="scientific">Microlunatus soli</name>
    <dbReference type="NCBI Taxonomy" id="630515"/>
    <lineage>
        <taxon>Bacteria</taxon>
        <taxon>Bacillati</taxon>
        <taxon>Actinomycetota</taxon>
        <taxon>Actinomycetes</taxon>
        <taxon>Propionibacteriales</taxon>
        <taxon>Propionibacteriaceae</taxon>
        <taxon>Microlunatus</taxon>
    </lineage>
</organism>
<keyword evidence="3" id="KW-1185">Reference proteome</keyword>
<keyword evidence="1" id="KW-0472">Membrane</keyword>
<keyword evidence="1" id="KW-0812">Transmembrane</keyword>
<dbReference type="EMBL" id="LT629772">
    <property type="protein sequence ID" value="SDS87263.1"/>
    <property type="molecule type" value="Genomic_DNA"/>
</dbReference>
<proteinExistence type="predicted"/>
<evidence type="ECO:0000313" key="3">
    <source>
        <dbReference type="Proteomes" id="UP000199103"/>
    </source>
</evidence>
<feature type="transmembrane region" description="Helical" evidence="1">
    <location>
        <begin position="191"/>
        <end position="215"/>
    </location>
</feature>
<dbReference type="AlphaFoldDB" id="A0A1H1VR80"/>
<dbReference type="Proteomes" id="UP000199103">
    <property type="component" value="Chromosome I"/>
</dbReference>
<evidence type="ECO:0000256" key="1">
    <source>
        <dbReference type="SAM" id="Phobius"/>
    </source>
</evidence>
<dbReference type="Pfam" id="PF12730">
    <property type="entry name" value="ABC2_membrane_4"/>
    <property type="match status" value="1"/>
</dbReference>
<feature type="transmembrane region" description="Helical" evidence="1">
    <location>
        <begin position="119"/>
        <end position="150"/>
    </location>
</feature>
<evidence type="ECO:0000313" key="2">
    <source>
        <dbReference type="EMBL" id="SDS87263.1"/>
    </source>
</evidence>
<dbReference type="OrthoDB" id="5244396at2"/>
<accession>A0A1H1VR80</accession>
<keyword evidence="1" id="KW-1133">Transmembrane helix</keyword>
<reference evidence="2 3" key="1">
    <citation type="submission" date="2016-10" db="EMBL/GenBank/DDBJ databases">
        <authorList>
            <person name="de Groot N.N."/>
        </authorList>
    </citation>
    <scope>NUCLEOTIDE SEQUENCE [LARGE SCALE GENOMIC DNA]</scope>
    <source>
        <strain evidence="2 3">DSM 21800</strain>
    </source>
</reference>
<feature type="transmembrane region" description="Helical" evidence="1">
    <location>
        <begin position="162"/>
        <end position="184"/>
    </location>
</feature>
<dbReference type="RefSeq" id="WP_091526555.1">
    <property type="nucleotide sequence ID" value="NZ_LT629772.1"/>
</dbReference>
<name>A0A1H1VR80_9ACTN</name>
<feature type="transmembrane region" description="Helical" evidence="1">
    <location>
        <begin position="252"/>
        <end position="273"/>
    </location>
</feature>
<sequence length="281" mass="29716">MSIETLDSRPAGTPGYLQRLLRSEYQKITSTRMVIVLSCIVAAAGIVGALIMNGIGLAVAAEGQKVFTQQRFVAAAYTFANQMSRIVAIIAGAMAMGAEYRHKTLAASYLAVPRRRDLVLGKAAVTFGYGLALGIVATGLSFVVSMIFILSQGGSLALDSAATWQALLMNVVTIALWSMIGYGLGLLVRQMIASVVIAVVFCYVLEPTLSLIFTVKQWTVPGRLLPGGATDTAIGISPMDLIRGHVPTDGPAAWTGLLVLLGWALLPAVIGYVSTVRRDVD</sequence>
<dbReference type="PANTHER" id="PTHR37305:SF1">
    <property type="entry name" value="MEMBRANE PROTEIN"/>
    <property type="match status" value="1"/>
</dbReference>